<name>A0A9P8PRU2_WICPI</name>
<dbReference type="EMBL" id="JAEUBG010005237">
    <property type="protein sequence ID" value="KAH3676510.1"/>
    <property type="molecule type" value="Genomic_DNA"/>
</dbReference>
<reference evidence="1" key="2">
    <citation type="submission" date="2021-01" db="EMBL/GenBank/DDBJ databases">
        <authorList>
            <person name="Schikora-Tamarit M.A."/>
        </authorList>
    </citation>
    <scope>NUCLEOTIDE SEQUENCE</scope>
    <source>
        <strain evidence="1">CBS2887</strain>
    </source>
</reference>
<feature type="non-terminal residue" evidence="1">
    <location>
        <position position="1"/>
    </location>
</feature>
<dbReference type="OrthoDB" id="3980551at2759"/>
<reference evidence="1" key="1">
    <citation type="journal article" date="2021" name="Open Biol.">
        <title>Shared evolutionary footprints suggest mitochondrial oxidative damage underlies multiple complex I losses in fungi.</title>
        <authorList>
            <person name="Schikora-Tamarit M.A."/>
            <person name="Marcet-Houben M."/>
            <person name="Nosek J."/>
            <person name="Gabaldon T."/>
        </authorList>
    </citation>
    <scope>NUCLEOTIDE SEQUENCE</scope>
    <source>
        <strain evidence="1">CBS2887</strain>
    </source>
</reference>
<evidence type="ECO:0000313" key="1">
    <source>
        <dbReference type="EMBL" id="KAH3676510.1"/>
    </source>
</evidence>
<dbReference type="Proteomes" id="UP000774326">
    <property type="component" value="Unassembled WGS sequence"/>
</dbReference>
<accession>A0A9P8PRU2</accession>
<dbReference type="AlphaFoldDB" id="A0A9P8PRU2"/>
<organism evidence="1 2">
    <name type="scientific">Wickerhamomyces pijperi</name>
    <name type="common">Yeast</name>
    <name type="synonym">Pichia pijperi</name>
    <dbReference type="NCBI Taxonomy" id="599730"/>
    <lineage>
        <taxon>Eukaryota</taxon>
        <taxon>Fungi</taxon>
        <taxon>Dikarya</taxon>
        <taxon>Ascomycota</taxon>
        <taxon>Saccharomycotina</taxon>
        <taxon>Saccharomycetes</taxon>
        <taxon>Phaffomycetales</taxon>
        <taxon>Wickerhamomycetaceae</taxon>
        <taxon>Wickerhamomyces</taxon>
    </lineage>
</organism>
<sequence>LDQESSISVFAPFSTQQQLSSTLDSLDTSPRVKEDFQQNSYNNTITHIPKSNIPKFEDFFSDWEEITELPPLDERLPVKSLSTTIKVTNYTLTSLFSQCTQFPTTLDFFLSLCIEKEYGDSFFNKDTLLIPFPTYSCTSFMKDFNKDLFLKDDHIRAVIMNRVKMFVNQPLFNVQNFKVVILFNFFQEGVPQRPQEHQAHKYVGNVYTLSGFSVNVADNSLAYQSSRITFNHNYTMIDQKEEWIKSEVFNQLVVNPLQKEVYLKFGEYLLGSYINISVLERGPMMTFLPYTVESGYIVTSSSSMLVVNFIILKILRVLMSENGLQMISYLVSIKVNSKYNLYILKLLLDLLHSNESNGDNSIMMQDSKQISSHSIKQQIVSPAQQMYKVPIASNLQVHQQFNLHQQQQQMNSLGFHQQQQQLQQQMMNSLHSQQFNAGVNNTLQQRNFPPWS</sequence>
<keyword evidence="2" id="KW-1185">Reference proteome</keyword>
<comment type="caution">
    <text evidence="1">The sequence shown here is derived from an EMBL/GenBank/DDBJ whole genome shotgun (WGS) entry which is preliminary data.</text>
</comment>
<gene>
    <name evidence="1" type="ORF">WICPIJ_009064</name>
</gene>
<evidence type="ECO:0000313" key="2">
    <source>
        <dbReference type="Proteomes" id="UP000774326"/>
    </source>
</evidence>
<proteinExistence type="predicted"/>
<protein>
    <submittedName>
        <fullName evidence="1">Uncharacterized protein</fullName>
    </submittedName>
</protein>